<dbReference type="Proteomes" id="UP001054945">
    <property type="component" value="Unassembled WGS sequence"/>
</dbReference>
<evidence type="ECO:0000313" key="2">
    <source>
        <dbReference type="Proteomes" id="UP001054945"/>
    </source>
</evidence>
<reference evidence="1 2" key="1">
    <citation type="submission" date="2021-06" db="EMBL/GenBank/DDBJ databases">
        <title>Caerostris extrusa draft genome.</title>
        <authorList>
            <person name="Kono N."/>
            <person name="Arakawa K."/>
        </authorList>
    </citation>
    <scope>NUCLEOTIDE SEQUENCE [LARGE SCALE GENOMIC DNA]</scope>
</reference>
<protein>
    <submittedName>
        <fullName evidence="1">Uncharacterized protein</fullName>
    </submittedName>
</protein>
<proteinExistence type="predicted"/>
<evidence type="ECO:0000313" key="1">
    <source>
        <dbReference type="EMBL" id="GIY07172.1"/>
    </source>
</evidence>
<dbReference type="AlphaFoldDB" id="A0AAV4QG03"/>
<organism evidence="1 2">
    <name type="scientific">Caerostris extrusa</name>
    <name type="common">Bark spider</name>
    <name type="synonym">Caerostris bankana</name>
    <dbReference type="NCBI Taxonomy" id="172846"/>
    <lineage>
        <taxon>Eukaryota</taxon>
        <taxon>Metazoa</taxon>
        <taxon>Ecdysozoa</taxon>
        <taxon>Arthropoda</taxon>
        <taxon>Chelicerata</taxon>
        <taxon>Arachnida</taxon>
        <taxon>Araneae</taxon>
        <taxon>Araneomorphae</taxon>
        <taxon>Entelegynae</taxon>
        <taxon>Araneoidea</taxon>
        <taxon>Araneidae</taxon>
        <taxon>Caerostris</taxon>
    </lineage>
</organism>
<accession>A0AAV4QG03</accession>
<sequence>MGDKNLFPLSPERFVSQSAELPCSGDSRLNRRAILNRFSNTDLSPYDLEKTNPMESHKWFVSQSAELPFRGGLLAESEGNLKPFSNADLPPPTT</sequence>
<gene>
    <name evidence="1" type="ORF">CEXT_776521</name>
</gene>
<comment type="caution">
    <text evidence="1">The sequence shown here is derived from an EMBL/GenBank/DDBJ whole genome shotgun (WGS) entry which is preliminary data.</text>
</comment>
<name>A0AAV4QG03_CAEEX</name>
<keyword evidence="2" id="KW-1185">Reference proteome</keyword>
<dbReference type="EMBL" id="BPLR01006058">
    <property type="protein sequence ID" value="GIY07172.1"/>
    <property type="molecule type" value="Genomic_DNA"/>
</dbReference>